<dbReference type="Proteomes" id="UP000790377">
    <property type="component" value="Unassembled WGS sequence"/>
</dbReference>
<proteinExistence type="predicted"/>
<protein>
    <submittedName>
        <fullName evidence="1">Uncharacterized protein</fullName>
    </submittedName>
</protein>
<reference evidence="1" key="1">
    <citation type="journal article" date="2021" name="New Phytol.">
        <title>Evolutionary innovations through gain and loss of genes in the ectomycorrhizal Boletales.</title>
        <authorList>
            <person name="Wu G."/>
            <person name="Miyauchi S."/>
            <person name="Morin E."/>
            <person name="Kuo A."/>
            <person name="Drula E."/>
            <person name="Varga T."/>
            <person name="Kohler A."/>
            <person name="Feng B."/>
            <person name="Cao Y."/>
            <person name="Lipzen A."/>
            <person name="Daum C."/>
            <person name="Hundley H."/>
            <person name="Pangilinan J."/>
            <person name="Johnson J."/>
            <person name="Barry K."/>
            <person name="LaButti K."/>
            <person name="Ng V."/>
            <person name="Ahrendt S."/>
            <person name="Min B."/>
            <person name="Choi I.G."/>
            <person name="Park H."/>
            <person name="Plett J.M."/>
            <person name="Magnuson J."/>
            <person name="Spatafora J.W."/>
            <person name="Nagy L.G."/>
            <person name="Henrissat B."/>
            <person name="Grigoriev I.V."/>
            <person name="Yang Z.L."/>
            <person name="Xu J."/>
            <person name="Martin F.M."/>
        </authorList>
    </citation>
    <scope>NUCLEOTIDE SEQUENCE</scope>
    <source>
        <strain evidence="1">ATCC 28755</strain>
    </source>
</reference>
<organism evidence="1 2">
    <name type="scientific">Hygrophoropsis aurantiaca</name>
    <dbReference type="NCBI Taxonomy" id="72124"/>
    <lineage>
        <taxon>Eukaryota</taxon>
        <taxon>Fungi</taxon>
        <taxon>Dikarya</taxon>
        <taxon>Basidiomycota</taxon>
        <taxon>Agaricomycotina</taxon>
        <taxon>Agaricomycetes</taxon>
        <taxon>Agaricomycetidae</taxon>
        <taxon>Boletales</taxon>
        <taxon>Coniophorineae</taxon>
        <taxon>Hygrophoropsidaceae</taxon>
        <taxon>Hygrophoropsis</taxon>
    </lineage>
</organism>
<gene>
    <name evidence="1" type="ORF">BJ138DRAFT_1143622</name>
</gene>
<keyword evidence="2" id="KW-1185">Reference proteome</keyword>
<dbReference type="EMBL" id="MU267612">
    <property type="protein sequence ID" value="KAH7914530.1"/>
    <property type="molecule type" value="Genomic_DNA"/>
</dbReference>
<evidence type="ECO:0000313" key="2">
    <source>
        <dbReference type="Proteomes" id="UP000790377"/>
    </source>
</evidence>
<accession>A0ACB8AMM7</accession>
<sequence length="495" mass="55835">MSSSLVIEPFTPRVPFTLDTLPLDILYRIISFTSVLDIIRFRQISRFFRELMQTDTIWRNAYRTTSLPRYPGPFPHQSAAFLRDTLVRSARVAQNWAPNVPVPTSQRTFEDNKHYSRRRFFMNRWLMGIDSDHKHSINCIDLDTASGVVTPSIIYRSDEGRFIHSHWYLSTTSLEGHTLAFAVVLETGPCAIENALPNWQVFKLFKFIGNNGTTPMFEFVQSYLTNWDGPGLAPKCFIGPRLLVIAGDLRDIDGKTLYIDLETFKPCDVSLPPAEMAYCTTFISCVKHLLVIRSPIPLVAADGHVIPPITLDALAIPPLGTGFRSDLLKLSHRGHHPGVLTHAYLLHDPVANPWLREPHILLYAVVHDLVPGLPYSIDRIKVVLSDDNCSIMCEAQTITKSDFDHYLPPVFSMDGMTGSSRSVNIQGMAQGPQLRACALTLRNNSDLYEGSQGVRNDLKLHRFDRALGVDRVTGRVVLHIRSSLGRRVFRVLEFA</sequence>
<comment type="caution">
    <text evidence="1">The sequence shown here is derived from an EMBL/GenBank/DDBJ whole genome shotgun (WGS) entry which is preliminary data.</text>
</comment>
<evidence type="ECO:0000313" key="1">
    <source>
        <dbReference type="EMBL" id="KAH7914530.1"/>
    </source>
</evidence>
<name>A0ACB8AMM7_9AGAM</name>